<sequence length="202" mass="22341">MDDGTIMESPLEEAQQRSSGDDPATLAIPQESGRTTKSSDMPFVAEHNNALELDLLSKSSTKGLAPNITTEEYHSQLSEAPAGEIGHSKTVASPGRSTSPQTNGSRENSTNKGEERNKADGNEAHNTTPDSPIITAGYSRTEPMQYENPANNQDRIVPEDDVESHETCRHRCVRVWEVVKRPGPREMREAWEVETIWATWLL</sequence>
<reference evidence="2" key="1">
    <citation type="submission" date="2017-09" db="EMBL/GenBank/DDBJ databases">
        <title>Polyketide synthases of a Diaporthe helianthi virulent isolate.</title>
        <authorList>
            <person name="Baroncelli R."/>
        </authorList>
    </citation>
    <scope>NUCLEOTIDE SEQUENCE [LARGE SCALE GENOMIC DNA]</scope>
    <source>
        <strain evidence="2">7/96</strain>
    </source>
</reference>
<accession>A0A2P5HXX7</accession>
<comment type="caution">
    <text evidence="2">The sequence shown here is derived from an EMBL/GenBank/DDBJ whole genome shotgun (WGS) entry which is preliminary data.</text>
</comment>
<proteinExistence type="predicted"/>
<protein>
    <submittedName>
        <fullName evidence="2">Uncharacterized protein</fullName>
    </submittedName>
</protein>
<feature type="region of interest" description="Disordered" evidence="1">
    <location>
        <begin position="66"/>
        <end position="164"/>
    </location>
</feature>
<feature type="compositionally biased region" description="Polar residues" evidence="1">
    <location>
        <begin position="95"/>
        <end position="111"/>
    </location>
</feature>
<evidence type="ECO:0000313" key="2">
    <source>
        <dbReference type="EMBL" id="POS75095.1"/>
    </source>
</evidence>
<feature type="region of interest" description="Disordered" evidence="1">
    <location>
        <begin position="1"/>
        <end position="45"/>
    </location>
</feature>
<feature type="compositionally biased region" description="Basic and acidic residues" evidence="1">
    <location>
        <begin position="112"/>
        <end position="123"/>
    </location>
</feature>
<evidence type="ECO:0000256" key="1">
    <source>
        <dbReference type="SAM" id="MobiDB-lite"/>
    </source>
</evidence>
<evidence type="ECO:0000313" key="3">
    <source>
        <dbReference type="Proteomes" id="UP000094444"/>
    </source>
</evidence>
<dbReference type="OrthoDB" id="5239688at2759"/>
<gene>
    <name evidence="2" type="ORF">DHEL01_v206509</name>
</gene>
<dbReference type="Proteomes" id="UP000094444">
    <property type="component" value="Unassembled WGS sequence"/>
</dbReference>
<feature type="compositionally biased region" description="Polar residues" evidence="1">
    <location>
        <begin position="66"/>
        <end position="78"/>
    </location>
</feature>
<dbReference type="InParanoid" id="A0A2P5HXX7"/>
<dbReference type="EMBL" id="MAVT02000531">
    <property type="protein sequence ID" value="POS75095.1"/>
    <property type="molecule type" value="Genomic_DNA"/>
</dbReference>
<keyword evidence="3" id="KW-1185">Reference proteome</keyword>
<name>A0A2P5HXX7_DIAHE</name>
<organism evidence="2 3">
    <name type="scientific">Diaporthe helianthi</name>
    <dbReference type="NCBI Taxonomy" id="158607"/>
    <lineage>
        <taxon>Eukaryota</taxon>
        <taxon>Fungi</taxon>
        <taxon>Dikarya</taxon>
        <taxon>Ascomycota</taxon>
        <taxon>Pezizomycotina</taxon>
        <taxon>Sordariomycetes</taxon>
        <taxon>Sordariomycetidae</taxon>
        <taxon>Diaporthales</taxon>
        <taxon>Diaporthaceae</taxon>
        <taxon>Diaporthe</taxon>
    </lineage>
</organism>
<dbReference type="AlphaFoldDB" id="A0A2P5HXX7"/>